<dbReference type="OrthoDB" id="9798292at2"/>
<proteinExistence type="predicted"/>
<dbReference type="PATRIC" id="fig|1177755.3.peg.167"/>
<dbReference type="EMBL" id="MASI01000001">
    <property type="protein sequence ID" value="ODA68349.1"/>
    <property type="molecule type" value="Genomic_DNA"/>
</dbReference>
<dbReference type="InterPro" id="IPR008320">
    <property type="entry name" value="UCP032025"/>
</dbReference>
<reference evidence="1 2" key="1">
    <citation type="submission" date="2016-07" db="EMBL/GenBank/DDBJ databases">
        <title>Draft genome sequence of Methyloligella halotolerans C2T (VKM B-2706T=CCUG 61687T=DSM 25045T), a halotolerant polyhydroxybutyrate accumulating methylotroph.</title>
        <authorList>
            <person name="Vasilenko O.V."/>
            <person name="Doronina N.V."/>
            <person name="Poroshina M.N."/>
            <person name="Tarlachkov S.V."/>
            <person name="Trotsenko Y.A."/>
        </authorList>
    </citation>
    <scope>NUCLEOTIDE SEQUENCE [LARGE SCALE GENOMIC DNA]</scope>
    <source>
        <strain evidence="1 2">VKM B-2706</strain>
    </source>
</reference>
<sequence length="146" mass="16356">MALHLLKLCVGIDSVQALRDWQAKRLAQHRAAGHPLELIHRTTQTPRRRDEILAGGSLYWVIKGAVLVRQPILDLRPETREDGRACCGIILGPDLVPTRGQPRRAFQGWRYLTDEDAPGDLLHGEGLSDIPQEMVRDLRELCLIGG</sequence>
<dbReference type="Pfam" id="PF07370">
    <property type="entry name" value="DUF1489"/>
    <property type="match status" value="1"/>
</dbReference>
<dbReference type="STRING" id="1177755.A7A08_00171"/>
<evidence type="ECO:0000313" key="1">
    <source>
        <dbReference type="EMBL" id="ODA68349.1"/>
    </source>
</evidence>
<evidence type="ECO:0000313" key="2">
    <source>
        <dbReference type="Proteomes" id="UP000095087"/>
    </source>
</evidence>
<gene>
    <name evidence="1" type="ORF">A7A08_00171</name>
</gene>
<dbReference type="AlphaFoldDB" id="A0A1E2S1Y4"/>
<dbReference type="RefSeq" id="WP_069093673.1">
    <property type="nucleotide sequence ID" value="NZ_MASI01000001.1"/>
</dbReference>
<name>A0A1E2S1Y4_9HYPH</name>
<dbReference type="Proteomes" id="UP000095087">
    <property type="component" value="Unassembled WGS sequence"/>
</dbReference>
<evidence type="ECO:0008006" key="3">
    <source>
        <dbReference type="Google" id="ProtNLM"/>
    </source>
</evidence>
<comment type="caution">
    <text evidence="1">The sequence shown here is derived from an EMBL/GenBank/DDBJ whole genome shotgun (WGS) entry which is preliminary data.</text>
</comment>
<organism evidence="1 2">
    <name type="scientific">Methyloligella halotolerans</name>
    <dbReference type="NCBI Taxonomy" id="1177755"/>
    <lineage>
        <taxon>Bacteria</taxon>
        <taxon>Pseudomonadati</taxon>
        <taxon>Pseudomonadota</taxon>
        <taxon>Alphaproteobacteria</taxon>
        <taxon>Hyphomicrobiales</taxon>
        <taxon>Hyphomicrobiaceae</taxon>
        <taxon>Methyloligella</taxon>
    </lineage>
</organism>
<accession>A0A1E2S1Y4</accession>
<protein>
    <recommendedName>
        <fullName evidence="3">Lysophospholipase</fullName>
    </recommendedName>
</protein>
<keyword evidence="2" id="KW-1185">Reference proteome</keyword>
<dbReference type="PIRSF" id="PIRSF032025">
    <property type="entry name" value="UCP032025"/>
    <property type="match status" value="1"/>
</dbReference>